<feature type="compositionally biased region" description="Polar residues" evidence="1">
    <location>
        <begin position="130"/>
        <end position="141"/>
    </location>
</feature>
<evidence type="ECO:0000313" key="2">
    <source>
        <dbReference type="EMBL" id="CAF0835762.1"/>
    </source>
</evidence>
<dbReference type="Gene3D" id="2.60.120.10">
    <property type="entry name" value="Jelly Rolls"/>
    <property type="match status" value="1"/>
</dbReference>
<protein>
    <submittedName>
        <fullName evidence="2">Uncharacterized protein</fullName>
    </submittedName>
</protein>
<feature type="compositionally biased region" description="Basic and acidic residues" evidence="1">
    <location>
        <begin position="149"/>
        <end position="158"/>
    </location>
</feature>
<gene>
    <name evidence="2" type="ORF">OXX778_LOCUS8197</name>
</gene>
<feature type="compositionally biased region" description="Basic and acidic residues" evidence="1">
    <location>
        <begin position="313"/>
        <end position="325"/>
    </location>
</feature>
<dbReference type="InterPro" id="IPR014710">
    <property type="entry name" value="RmlC-like_jellyroll"/>
</dbReference>
<organism evidence="2 3">
    <name type="scientific">Brachionus calyciflorus</name>
    <dbReference type="NCBI Taxonomy" id="104777"/>
    <lineage>
        <taxon>Eukaryota</taxon>
        <taxon>Metazoa</taxon>
        <taxon>Spiralia</taxon>
        <taxon>Gnathifera</taxon>
        <taxon>Rotifera</taxon>
        <taxon>Eurotatoria</taxon>
        <taxon>Monogononta</taxon>
        <taxon>Pseudotrocha</taxon>
        <taxon>Ploima</taxon>
        <taxon>Brachionidae</taxon>
        <taxon>Brachionus</taxon>
    </lineage>
</organism>
<keyword evidence="3" id="KW-1185">Reference proteome</keyword>
<feature type="compositionally biased region" description="Basic and acidic residues" evidence="1">
    <location>
        <begin position="345"/>
        <end position="360"/>
    </location>
</feature>
<name>A0A813V1B6_9BILA</name>
<dbReference type="EMBL" id="CAJNOC010001110">
    <property type="protein sequence ID" value="CAF0835762.1"/>
    <property type="molecule type" value="Genomic_DNA"/>
</dbReference>
<evidence type="ECO:0000256" key="1">
    <source>
        <dbReference type="SAM" id="MobiDB-lite"/>
    </source>
</evidence>
<feature type="compositionally biased region" description="Basic residues" evidence="1">
    <location>
        <begin position="574"/>
        <end position="584"/>
    </location>
</feature>
<feature type="compositionally biased region" description="Low complexity" evidence="1">
    <location>
        <begin position="467"/>
        <end position="477"/>
    </location>
</feature>
<evidence type="ECO:0000313" key="3">
    <source>
        <dbReference type="Proteomes" id="UP000663879"/>
    </source>
</evidence>
<proteinExistence type="predicted"/>
<feature type="region of interest" description="Disordered" evidence="1">
    <location>
        <begin position="397"/>
        <end position="479"/>
    </location>
</feature>
<feature type="compositionally biased region" description="Basic residues" evidence="1">
    <location>
        <begin position="326"/>
        <end position="339"/>
    </location>
</feature>
<reference evidence="2" key="1">
    <citation type="submission" date="2021-02" db="EMBL/GenBank/DDBJ databases">
        <authorList>
            <person name="Nowell W R."/>
        </authorList>
    </citation>
    <scope>NUCLEOTIDE SEQUENCE</scope>
    <source>
        <strain evidence="2">Ploen Becks lab</strain>
    </source>
</reference>
<comment type="caution">
    <text evidence="2">The sequence shown here is derived from an EMBL/GenBank/DDBJ whole genome shotgun (WGS) entry which is preliminary data.</text>
</comment>
<dbReference type="OrthoDB" id="10673109at2759"/>
<feature type="compositionally biased region" description="Low complexity" evidence="1">
    <location>
        <begin position="615"/>
        <end position="648"/>
    </location>
</feature>
<feature type="compositionally biased region" description="Low complexity" evidence="1">
    <location>
        <begin position="44"/>
        <end position="54"/>
    </location>
</feature>
<dbReference type="Proteomes" id="UP000663879">
    <property type="component" value="Unassembled WGS sequence"/>
</dbReference>
<feature type="compositionally biased region" description="Acidic residues" evidence="1">
    <location>
        <begin position="183"/>
        <end position="194"/>
    </location>
</feature>
<feature type="region of interest" description="Disordered" evidence="1">
    <location>
        <begin position="44"/>
        <end position="217"/>
    </location>
</feature>
<accession>A0A813V1B6</accession>
<feature type="region of interest" description="Disordered" evidence="1">
    <location>
        <begin position="292"/>
        <end position="360"/>
    </location>
</feature>
<dbReference type="AlphaFoldDB" id="A0A813V1B6"/>
<feature type="compositionally biased region" description="Pro residues" evidence="1">
    <location>
        <begin position="199"/>
        <end position="209"/>
    </location>
</feature>
<feature type="compositionally biased region" description="Basic residues" evidence="1">
    <location>
        <begin position="453"/>
        <end position="465"/>
    </location>
</feature>
<feature type="region of interest" description="Disordered" evidence="1">
    <location>
        <begin position="574"/>
        <end position="663"/>
    </location>
</feature>
<feature type="compositionally biased region" description="Basic and acidic residues" evidence="1">
    <location>
        <begin position="70"/>
        <end position="94"/>
    </location>
</feature>
<sequence length="800" mass="91361">MSLSQPAAGSSKDLKDFIQNWKSKTRIDSQYDRIRRLVFSANEKPSSFKSSDFFPPIPDSILASDSEEQTLEHRKDTVINEERRSSLSKRKLDYEPNVQINDEEEDNEKQRRQVILNESNNLAPLKSHSPIDSPSRTTRNTLKIKRASILKELEHVEVDNNPPQNEPLETTKIDKIPPQEGQNEQEENNVENDEDIFKPPTPPPPPPPVKSKSSITISKVNAPLKEIEVDVTKAPSNQLRITRQLSSSKINQSLNDSDGELLQSNNFIKRQSLSNRTVNSTVNSSASVLFKPTKTIKQIIPPPPLFNQNPSDESSKDESDVEASKKSRKKKIKKLKVKKTPTTTKENKSKSLEKLEDKVELPQVVENDKQDEIVTQPIIDQEIIPEINVEAELSANLTKTNNKSKNKSKSADKSKITSFFTSVPTPQSSSKTKKKPKKKTDDNDEEYTEKEKKIKKVKTSTKRQPLKNLNQNSPIKNNNKKISKKVDEGYFANNKTVLLDRASQAQEQINTQDENLPLALRRSKRAKLDKNSQPVYAYETIDDYKGNKLVVRTVVGQKENINVKINKELCKMHNGNKKLEKNKKKNEPNWENKNNSSLDDFREPELFIQEPLVSQQKEPLVSQQQQLQDEQMEEPQQQQQPVEVQPLPTLSDQSLSVSGLDKTNCMDNSNVNKSQEVVYLNKDGSVDPEALHLYFFNKNLEKKQYEFCTTGVHICPLSDVTGVIRLDQSHSTRTNIHNETITYFVQRGVCIFSINNIISIHNEKDVITVPKRNHYKIKSCSTEPSEEHTYLFFRFDKSDS</sequence>